<protein>
    <submittedName>
        <fullName evidence="3">Uncharacterized protein</fullName>
    </submittedName>
</protein>
<proteinExistence type="predicted"/>
<gene>
    <name evidence="3" type="ORF">Cvel_23120</name>
</gene>
<evidence type="ECO:0000256" key="1">
    <source>
        <dbReference type="SAM" id="Coils"/>
    </source>
</evidence>
<name>A0A0G4GRV1_9ALVE</name>
<organism evidence="3">
    <name type="scientific">Chromera velia CCMP2878</name>
    <dbReference type="NCBI Taxonomy" id="1169474"/>
    <lineage>
        <taxon>Eukaryota</taxon>
        <taxon>Sar</taxon>
        <taxon>Alveolata</taxon>
        <taxon>Colpodellida</taxon>
        <taxon>Chromeraceae</taxon>
        <taxon>Chromera</taxon>
    </lineage>
</organism>
<dbReference type="EMBL" id="CDMZ01001489">
    <property type="protein sequence ID" value="CEM33342.1"/>
    <property type="molecule type" value="Genomic_DNA"/>
</dbReference>
<accession>A0A0G4GRV1</accession>
<feature type="region of interest" description="Disordered" evidence="2">
    <location>
        <begin position="190"/>
        <end position="309"/>
    </location>
</feature>
<reference evidence="3" key="1">
    <citation type="submission" date="2014-11" db="EMBL/GenBank/DDBJ databases">
        <authorList>
            <person name="Otto D Thomas"/>
            <person name="Naeem Raeece"/>
        </authorList>
    </citation>
    <scope>NUCLEOTIDE SEQUENCE</scope>
</reference>
<evidence type="ECO:0000313" key="3">
    <source>
        <dbReference type="EMBL" id="CEM33342.1"/>
    </source>
</evidence>
<keyword evidence="1" id="KW-0175">Coiled coil</keyword>
<feature type="coiled-coil region" evidence="1">
    <location>
        <begin position="146"/>
        <end position="173"/>
    </location>
</feature>
<dbReference type="VEuPathDB" id="CryptoDB:Cvel_23120"/>
<feature type="compositionally biased region" description="Polar residues" evidence="2">
    <location>
        <begin position="273"/>
        <end position="283"/>
    </location>
</feature>
<feature type="compositionally biased region" description="Polar residues" evidence="2">
    <location>
        <begin position="232"/>
        <end position="243"/>
    </location>
</feature>
<feature type="compositionally biased region" description="Gly residues" evidence="2">
    <location>
        <begin position="204"/>
        <end position="228"/>
    </location>
</feature>
<dbReference type="AlphaFoldDB" id="A0A0G4GRV1"/>
<sequence length="309" mass="33709">MADMSNVGHQPLAGDVRREKLQEYKESVGWFRTMARLESLQRRIDAIKVADKHGVPESLYKVKPEEIRARQERRRKLQEMARTEQSQRVADLRDDMEKMHETQEAREIEEIKSLPNDIISSRVQNSLIKLKKNLRRRRLNMDIAKKVQDEWKLENIMKEVQQARAEEARKRHRETGVLLSEKTASFSAALAAGTAPSPPKPNKNGGGGNAAAAGAQGGGGKGTGGGQGAKAESNSVTVSQSSIPPAPPGPVRSLSPPHIPSDGQIPPLPHLNPLQSAGSSQVTAKDPLSPLPNDQAGPSFTQTPDIDTT</sequence>
<evidence type="ECO:0000256" key="2">
    <source>
        <dbReference type="SAM" id="MobiDB-lite"/>
    </source>
</evidence>
<feature type="compositionally biased region" description="Polar residues" evidence="2">
    <location>
        <begin position="296"/>
        <end position="309"/>
    </location>
</feature>